<keyword evidence="5 8" id="KW-1133">Transmembrane helix</keyword>
<feature type="transmembrane region" description="Helical" evidence="8">
    <location>
        <begin position="60"/>
        <end position="85"/>
    </location>
</feature>
<evidence type="ECO:0000256" key="2">
    <source>
        <dbReference type="ARBA" id="ARBA00022448"/>
    </source>
</evidence>
<feature type="transmembrane region" description="Helical" evidence="8">
    <location>
        <begin position="276"/>
        <end position="304"/>
    </location>
</feature>
<keyword evidence="4 8" id="KW-0812">Transmembrane</keyword>
<keyword evidence="6 8" id="KW-0472">Membrane</keyword>
<dbReference type="EMBL" id="JBBMQO010000001">
    <property type="protein sequence ID" value="MEM5500127.1"/>
    <property type="molecule type" value="Genomic_DNA"/>
</dbReference>
<comment type="subcellular location">
    <subcellularLocation>
        <location evidence="1">Cell inner membrane</location>
        <topology evidence="1">Multi-pass membrane protein</topology>
    </subcellularLocation>
</comment>
<dbReference type="InterPro" id="IPR048279">
    <property type="entry name" value="MdtK-like"/>
</dbReference>
<dbReference type="InterPro" id="IPR051327">
    <property type="entry name" value="MATE_MepA_subfamily"/>
</dbReference>
<sequence length="477" mass="49664">MTTKPSGVASNAKFTTGGTMRHVITMTATGSLGLVAIFMVDALNLFYISLLGQAELAAAIGYAGTLMFFTLSVAIGMTIGASALVSRALGQNNRTLAAENGGAALLLIAIVMTIIVAAAWPNIDYLLGLLGASGETRIIATGFLQIVLPSTIVMSIGMGASGILRGVGDAKRAMYVTLLGGAASAVLDPFFIFTLDMGVTGAAIATVISRSIIMIAGLYGAIIVHNLVKLPTIKTFSRVSKPFAGIAIPAVLTQLATPVGNAYVTAEISSFGDSAVAGWAVIGRVIPVVFGVIFALSGAIGPILGQNYGAKLYDRVRQSMRDALVFTLCYVLVVCFILFFLAGTIADIFDTSGEARALIIFFCQFAAISFLFNGALFVANAAFNNLGYAFYSTVFNWGRSTLGVIPFVWVGAQYYGAQGVLAGWALGAVMFGLAAIITCFRVLKTIEKRDDADIEPQPTLPPAANSPFSSSKGANLG</sequence>
<dbReference type="PANTHER" id="PTHR43823">
    <property type="entry name" value="SPORULATION PROTEIN YKVU"/>
    <property type="match status" value="1"/>
</dbReference>
<feature type="transmembrane region" description="Helical" evidence="8">
    <location>
        <begin position="394"/>
        <end position="415"/>
    </location>
</feature>
<evidence type="ECO:0000256" key="7">
    <source>
        <dbReference type="SAM" id="MobiDB-lite"/>
    </source>
</evidence>
<feature type="transmembrane region" description="Helical" evidence="8">
    <location>
        <begin position="358"/>
        <end position="382"/>
    </location>
</feature>
<dbReference type="Pfam" id="PF01554">
    <property type="entry name" value="MatE"/>
    <property type="match status" value="2"/>
</dbReference>
<dbReference type="PIRSF" id="PIRSF006603">
    <property type="entry name" value="DinF"/>
    <property type="match status" value="1"/>
</dbReference>
<keyword evidence="3" id="KW-1003">Cell membrane</keyword>
<dbReference type="RefSeq" id="WP_342846104.1">
    <property type="nucleotide sequence ID" value="NZ_JBBMQO010000001.1"/>
</dbReference>
<reference evidence="9 10" key="1">
    <citation type="submission" date="2024-03" db="EMBL/GenBank/DDBJ databases">
        <title>Community enrichment and isolation of bacterial strains for fucoidan degradation.</title>
        <authorList>
            <person name="Sichert A."/>
        </authorList>
    </citation>
    <scope>NUCLEOTIDE SEQUENCE [LARGE SCALE GENOMIC DNA]</scope>
    <source>
        <strain evidence="9 10">AS62</strain>
    </source>
</reference>
<evidence type="ECO:0000256" key="4">
    <source>
        <dbReference type="ARBA" id="ARBA00022692"/>
    </source>
</evidence>
<feature type="transmembrane region" description="Helical" evidence="8">
    <location>
        <begin position="173"/>
        <end position="193"/>
    </location>
</feature>
<feature type="transmembrane region" description="Helical" evidence="8">
    <location>
        <begin position="138"/>
        <end position="161"/>
    </location>
</feature>
<proteinExistence type="predicted"/>
<evidence type="ECO:0000256" key="1">
    <source>
        <dbReference type="ARBA" id="ARBA00004429"/>
    </source>
</evidence>
<evidence type="ECO:0000313" key="9">
    <source>
        <dbReference type="EMBL" id="MEM5500127.1"/>
    </source>
</evidence>
<keyword evidence="2" id="KW-0813">Transport</keyword>
<feature type="transmembrane region" description="Helical" evidence="8">
    <location>
        <begin position="421"/>
        <end position="443"/>
    </location>
</feature>
<keyword evidence="10" id="KW-1185">Reference proteome</keyword>
<protein>
    <submittedName>
        <fullName evidence="9">MATE family efflux transporter</fullName>
    </submittedName>
</protein>
<dbReference type="PANTHER" id="PTHR43823:SF3">
    <property type="entry name" value="MULTIDRUG EXPORT PROTEIN MEPA"/>
    <property type="match status" value="1"/>
</dbReference>
<feature type="transmembrane region" description="Helical" evidence="8">
    <location>
        <begin position="243"/>
        <end position="264"/>
    </location>
</feature>
<evidence type="ECO:0000256" key="5">
    <source>
        <dbReference type="ARBA" id="ARBA00022989"/>
    </source>
</evidence>
<evidence type="ECO:0000256" key="6">
    <source>
        <dbReference type="ARBA" id="ARBA00023136"/>
    </source>
</evidence>
<name>A0ABU9T1X7_9HYPH</name>
<gene>
    <name evidence="9" type="ORF">WNY59_00845</name>
</gene>
<feature type="transmembrane region" description="Helical" evidence="8">
    <location>
        <begin position="23"/>
        <end position="48"/>
    </location>
</feature>
<evidence type="ECO:0000256" key="3">
    <source>
        <dbReference type="ARBA" id="ARBA00022475"/>
    </source>
</evidence>
<feature type="compositionally biased region" description="Polar residues" evidence="7">
    <location>
        <begin position="466"/>
        <end position="477"/>
    </location>
</feature>
<evidence type="ECO:0000313" key="10">
    <source>
        <dbReference type="Proteomes" id="UP001477870"/>
    </source>
</evidence>
<feature type="transmembrane region" description="Helical" evidence="8">
    <location>
        <begin position="199"/>
        <end position="222"/>
    </location>
</feature>
<feature type="region of interest" description="Disordered" evidence="7">
    <location>
        <begin position="453"/>
        <end position="477"/>
    </location>
</feature>
<evidence type="ECO:0000256" key="8">
    <source>
        <dbReference type="SAM" id="Phobius"/>
    </source>
</evidence>
<feature type="transmembrane region" description="Helical" evidence="8">
    <location>
        <begin position="97"/>
        <end position="118"/>
    </location>
</feature>
<dbReference type="InterPro" id="IPR002528">
    <property type="entry name" value="MATE_fam"/>
</dbReference>
<feature type="transmembrane region" description="Helical" evidence="8">
    <location>
        <begin position="324"/>
        <end position="346"/>
    </location>
</feature>
<dbReference type="Proteomes" id="UP001477870">
    <property type="component" value="Unassembled WGS sequence"/>
</dbReference>
<accession>A0ABU9T1X7</accession>
<organism evidence="9 10">
    <name type="scientific">Ahrensia kielensis</name>
    <dbReference type="NCBI Taxonomy" id="76980"/>
    <lineage>
        <taxon>Bacteria</taxon>
        <taxon>Pseudomonadati</taxon>
        <taxon>Pseudomonadota</taxon>
        <taxon>Alphaproteobacteria</taxon>
        <taxon>Hyphomicrobiales</taxon>
        <taxon>Ahrensiaceae</taxon>
        <taxon>Ahrensia</taxon>
    </lineage>
</organism>
<dbReference type="NCBIfam" id="TIGR00797">
    <property type="entry name" value="matE"/>
    <property type="match status" value="1"/>
</dbReference>
<comment type="caution">
    <text evidence="9">The sequence shown here is derived from an EMBL/GenBank/DDBJ whole genome shotgun (WGS) entry which is preliminary data.</text>
</comment>